<keyword evidence="2" id="KW-1185">Reference proteome</keyword>
<gene>
    <name evidence="1" type="ORF">IW245_003200</name>
</gene>
<reference evidence="1" key="1">
    <citation type="submission" date="2020-11" db="EMBL/GenBank/DDBJ databases">
        <title>Sequencing the genomes of 1000 actinobacteria strains.</title>
        <authorList>
            <person name="Klenk H.-P."/>
        </authorList>
    </citation>
    <scope>NUCLEOTIDE SEQUENCE</scope>
    <source>
        <strain evidence="1">DSM 45356</strain>
    </source>
</reference>
<sequence length="203" mass="21724">MNPDQLRAALVAVPDRSWLIGALHRVAVEPSTIAGLYSLAARRCGNRPLPQAPGWTADVAARVLLLSVLPMRGRALAAVVEKLYRFGDALERRTVLRALAMLDLGGTAVHLLRDACSGKDPALLAAALGPYSAHLDDEAWRQAVVRCVRMGVPLGVVHDLDERADAELARMLTDMATARRAAGRHLSTDAAALLRRLTAGTTT</sequence>
<dbReference type="EMBL" id="JADOUF010000001">
    <property type="protein sequence ID" value="MBG6137006.1"/>
    <property type="molecule type" value="Genomic_DNA"/>
</dbReference>
<evidence type="ECO:0000313" key="1">
    <source>
        <dbReference type="EMBL" id="MBG6137006.1"/>
    </source>
</evidence>
<comment type="caution">
    <text evidence="1">The sequence shown here is derived from an EMBL/GenBank/DDBJ whole genome shotgun (WGS) entry which is preliminary data.</text>
</comment>
<dbReference type="NCBIfam" id="NF035938">
    <property type="entry name" value="EboA_domain"/>
    <property type="match status" value="1"/>
</dbReference>
<dbReference type="InterPro" id="IPR047715">
    <property type="entry name" value="EboA_dom"/>
</dbReference>
<dbReference type="AlphaFoldDB" id="A0A8J7GFT4"/>
<dbReference type="RefSeq" id="WP_197003917.1">
    <property type="nucleotide sequence ID" value="NZ_BONS01000022.1"/>
</dbReference>
<accession>A0A8J7GFT4</accession>
<dbReference type="Proteomes" id="UP000622552">
    <property type="component" value="Unassembled WGS sequence"/>
</dbReference>
<proteinExistence type="predicted"/>
<evidence type="ECO:0000313" key="2">
    <source>
        <dbReference type="Proteomes" id="UP000622552"/>
    </source>
</evidence>
<evidence type="ECO:0008006" key="3">
    <source>
        <dbReference type="Google" id="ProtNLM"/>
    </source>
</evidence>
<name>A0A8J7GFT4_9ACTN</name>
<organism evidence="1 2">
    <name type="scientific">Longispora fulva</name>
    <dbReference type="NCBI Taxonomy" id="619741"/>
    <lineage>
        <taxon>Bacteria</taxon>
        <taxon>Bacillati</taxon>
        <taxon>Actinomycetota</taxon>
        <taxon>Actinomycetes</taxon>
        <taxon>Micromonosporales</taxon>
        <taxon>Micromonosporaceae</taxon>
        <taxon>Longispora</taxon>
    </lineage>
</organism>
<protein>
    <recommendedName>
        <fullName evidence="3">Sugar phosphate isomerase</fullName>
    </recommendedName>
</protein>